<evidence type="ECO:0000313" key="3">
    <source>
        <dbReference type="Proteomes" id="UP000238479"/>
    </source>
</evidence>
<dbReference type="EMBL" id="PDCK01000045">
    <property type="protein sequence ID" value="PRQ18918.1"/>
    <property type="molecule type" value="Genomic_DNA"/>
</dbReference>
<dbReference type="Gramene" id="PRQ18918">
    <property type="protein sequence ID" value="PRQ18918"/>
    <property type="gene ID" value="RchiOBHm_Chr7g0211461"/>
</dbReference>
<dbReference type="GO" id="GO:0006508">
    <property type="term" value="P:proteolysis"/>
    <property type="evidence" value="ECO:0007669"/>
    <property type="project" value="InterPro"/>
</dbReference>
<organism evidence="2 3">
    <name type="scientific">Rosa chinensis</name>
    <name type="common">China rose</name>
    <dbReference type="NCBI Taxonomy" id="74649"/>
    <lineage>
        <taxon>Eukaryota</taxon>
        <taxon>Viridiplantae</taxon>
        <taxon>Streptophyta</taxon>
        <taxon>Embryophyta</taxon>
        <taxon>Tracheophyta</taxon>
        <taxon>Spermatophyta</taxon>
        <taxon>Magnoliopsida</taxon>
        <taxon>eudicotyledons</taxon>
        <taxon>Gunneridae</taxon>
        <taxon>Pentapetalae</taxon>
        <taxon>rosids</taxon>
        <taxon>fabids</taxon>
        <taxon>Rosales</taxon>
        <taxon>Rosaceae</taxon>
        <taxon>Rosoideae</taxon>
        <taxon>Rosoideae incertae sedis</taxon>
        <taxon>Rosa</taxon>
    </lineage>
</organism>
<dbReference type="EC" id="3.4.23.45" evidence="2"/>
<evidence type="ECO:0000313" key="2">
    <source>
        <dbReference type="EMBL" id="PRQ18918.1"/>
    </source>
</evidence>
<dbReference type="InterPro" id="IPR021109">
    <property type="entry name" value="Peptidase_aspartic_dom_sf"/>
</dbReference>
<keyword evidence="3" id="KW-1185">Reference proteome</keyword>
<dbReference type="AlphaFoldDB" id="A0A2P6PAH5"/>
<dbReference type="Proteomes" id="UP000238479">
    <property type="component" value="Chromosome 7"/>
</dbReference>
<accession>A0A2P6PAH5</accession>
<evidence type="ECO:0000259" key="1">
    <source>
        <dbReference type="Pfam" id="PF14541"/>
    </source>
</evidence>
<proteinExistence type="predicted"/>
<sequence length="89" mass="9755">MCYGGIGVGGGVMVLGGIKSPRDMVLTHLDPFCSPYYNIELMEIHVAGKALKFYSKVFDEKHETILDSGTTYAYSPKTVFIAFKDAITV</sequence>
<dbReference type="InterPro" id="IPR032799">
    <property type="entry name" value="TAXi_C"/>
</dbReference>
<dbReference type="STRING" id="74649.A0A2P6PAH5"/>
<comment type="caution">
    <text evidence="2">The sequence shown here is derived from an EMBL/GenBank/DDBJ whole genome shotgun (WGS) entry which is preliminary data.</text>
</comment>
<dbReference type="Pfam" id="PF14541">
    <property type="entry name" value="TAXi_C"/>
    <property type="match status" value="1"/>
</dbReference>
<name>A0A2P6PAH5_ROSCH</name>
<dbReference type="Gene3D" id="2.40.70.10">
    <property type="entry name" value="Acid Proteases"/>
    <property type="match status" value="1"/>
</dbReference>
<dbReference type="PANTHER" id="PTHR13683">
    <property type="entry name" value="ASPARTYL PROTEASES"/>
    <property type="match status" value="1"/>
</dbReference>
<dbReference type="InterPro" id="IPR001461">
    <property type="entry name" value="Aspartic_peptidase_A1"/>
</dbReference>
<keyword evidence="2" id="KW-0378">Hydrolase</keyword>
<dbReference type="SUPFAM" id="SSF50630">
    <property type="entry name" value="Acid proteases"/>
    <property type="match status" value="1"/>
</dbReference>
<dbReference type="PANTHER" id="PTHR13683:SF903">
    <property type="entry name" value="PEPTIDASE A1 DOMAIN-CONTAINING PROTEIN"/>
    <property type="match status" value="1"/>
</dbReference>
<gene>
    <name evidence="2" type="ORF">RchiOBHm_Chr7g0211461</name>
</gene>
<protein>
    <submittedName>
        <fullName evidence="2">Putative memapsin 1</fullName>
        <ecNumber evidence="2">3.4.23.45</ecNumber>
    </submittedName>
</protein>
<feature type="domain" description="Xylanase inhibitor C-terminal" evidence="1">
    <location>
        <begin position="37"/>
        <end position="87"/>
    </location>
</feature>
<reference evidence="2 3" key="1">
    <citation type="journal article" date="2018" name="Nat. Genet.">
        <title>The Rosa genome provides new insights in the design of modern roses.</title>
        <authorList>
            <person name="Bendahmane M."/>
        </authorList>
    </citation>
    <scope>NUCLEOTIDE SEQUENCE [LARGE SCALE GENOMIC DNA]</scope>
    <source>
        <strain evidence="3">cv. Old Blush</strain>
    </source>
</reference>
<dbReference type="GO" id="GO:0004190">
    <property type="term" value="F:aspartic-type endopeptidase activity"/>
    <property type="evidence" value="ECO:0007669"/>
    <property type="project" value="InterPro"/>
</dbReference>